<name>A0A6L9G0A4_9MICC</name>
<protein>
    <submittedName>
        <fullName evidence="1">Uncharacterized protein</fullName>
    </submittedName>
</protein>
<proteinExistence type="predicted"/>
<accession>A0A6L9G0A4</accession>
<dbReference type="Proteomes" id="UP000477543">
    <property type="component" value="Unassembled WGS sequence"/>
</dbReference>
<evidence type="ECO:0000313" key="1">
    <source>
        <dbReference type="EMBL" id="NAZ14728.1"/>
    </source>
</evidence>
<dbReference type="AlphaFoldDB" id="A0A6L9G0A4"/>
<comment type="caution">
    <text evidence="1">The sequence shown here is derived from an EMBL/GenBank/DDBJ whole genome shotgun (WGS) entry which is preliminary data.</text>
</comment>
<reference evidence="1 2" key="1">
    <citation type="submission" date="2020-01" db="EMBL/GenBank/DDBJ databases">
        <title>Glutamicibacter soli M275.</title>
        <authorList>
            <person name="Meng X."/>
        </authorList>
    </citation>
    <scope>NUCLEOTIDE SEQUENCE [LARGE SCALE GENOMIC DNA]</scope>
    <source>
        <strain evidence="1 2">M275</strain>
    </source>
</reference>
<dbReference type="EMBL" id="WYDN01000001">
    <property type="protein sequence ID" value="NAZ14728.1"/>
    <property type="molecule type" value="Genomic_DNA"/>
</dbReference>
<gene>
    <name evidence="1" type="ORF">GT020_01415</name>
</gene>
<evidence type="ECO:0000313" key="2">
    <source>
        <dbReference type="Proteomes" id="UP000477543"/>
    </source>
</evidence>
<dbReference type="RefSeq" id="WP_161447040.1">
    <property type="nucleotide sequence ID" value="NZ_WYDN01000001.1"/>
</dbReference>
<organism evidence="1 2">
    <name type="scientific">Glutamicibacter soli</name>
    <dbReference type="NCBI Taxonomy" id="453836"/>
    <lineage>
        <taxon>Bacteria</taxon>
        <taxon>Bacillati</taxon>
        <taxon>Actinomycetota</taxon>
        <taxon>Actinomycetes</taxon>
        <taxon>Micrococcales</taxon>
        <taxon>Micrococcaceae</taxon>
        <taxon>Glutamicibacter</taxon>
    </lineage>
</organism>
<sequence length="293" mass="31717">MIITLPSTSPAQHHLSAALACGKIQRGATDRLALILKAAYDLGQPQAGDIHPALPAGSPEPVAESDETAAGFGTGAQCELSLRKQRSDVIVAGWLSDLAAPVHGIEGHVRVAEQDWLTRRTPDEAQVPADGDAQRNLFGWQPRNLAPRRLAPNPPEDDPLLPANYTADFENSYRRSATGPVFDAPADRNAGPVPASTVIELAQWVHGHPTEAISYRLRTPAVPGYTAQLRAWCGHGPDTARHWSVAGRIALRCDTLVVHPARHRAVLLWRGDWDRELVTPAHWRAVQILEGGV</sequence>